<dbReference type="FunFam" id="3.40.50.720:FF:000702">
    <property type="entry name" value="NADH dehydrogenase (Ubiquinone)"/>
    <property type="match status" value="1"/>
</dbReference>
<dbReference type="GO" id="GO:0044877">
    <property type="term" value="F:protein-containing complex binding"/>
    <property type="evidence" value="ECO:0007669"/>
    <property type="project" value="TreeGrafter"/>
</dbReference>
<dbReference type="Pfam" id="PF13460">
    <property type="entry name" value="NAD_binding_10"/>
    <property type="match status" value="1"/>
</dbReference>
<dbReference type="InterPro" id="IPR016040">
    <property type="entry name" value="NAD(P)-bd_dom"/>
</dbReference>
<keyword evidence="4" id="KW-1185">Reference proteome</keyword>
<dbReference type="InterPro" id="IPR036291">
    <property type="entry name" value="NAD(P)-bd_dom_sf"/>
</dbReference>
<dbReference type="InterPro" id="IPR051207">
    <property type="entry name" value="ComplexI_NDUFA9_subunit"/>
</dbReference>
<dbReference type="PANTHER" id="PTHR12126">
    <property type="entry name" value="NADH-UBIQUINONE OXIDOREDUCTASE 39 KDA SUBUNIT-RELATED"/>
    <property type="match status" value="1"/>
</dbReference>
<dbReference type="EMBL" id="CP035108">
    <property type="protein sequence ID" value="QAR32061.1"/>
    <property type="molecule type" value="Genomic_DNA"/>
</dbReference>
<dbReference type="KEGG" id="gtl:EP073_01175"/>
<evidence type="ECO:0000256" key="1">
    <source>
        <dbReference type="SAM" id="Phobius"/>
    </source>
</evidence>
<keyword evidence="1" id="KW-0812">Transmembrane</keyword>
<dbReference type="SUPFAM" id="SSF51735">
    <property type="entry name" value="NAD(P)-binding Rossmann-fold domains"/>
    <property type="match status" value="1"/>
</dbReference>
<sequence length="292" mass="32314">MKKVFVTGGTGFVGSHVISKLIEKGVHVKALVRNKKTHPDAEAVQGDILRPETFADALRGVNAVINLVGIIREFPDKGITFENMHYSAAKNAADAAKAAGVSRFIHMSANGTRKNAVSGYHKTKYQAEEYIKNSGLDFTIFRPSLIYGKGDSFISMLAGYMKKTPVFSYFGDGSYPMQPVSVYETADAFTEAVFRDTAIGKTYPLCGNRVYTYKELLYEISKAMDKKIILLPVPEAVISLAISLFGGFTFFPVTRDQFIMLKEGNTCAETFAFTELGIQQRNFADEIKKYIP</sequence>
<feature type="domain" description="NAD(P)-binding" evidence="2">
    <location>
        <begin position="8"/>
        <end position="146"/>
    </location>
</feature>
<gene>
    <name evidence="3" type="ORF">EP073_01175</name>
</gene>
<reference evidence="3 4" key="1">
    <citation type="submission" date="2019-01" db="EMBL/GenBank/DDBJ databases">
        <title>Geovibrio thiophilus DSM 11263, complete genome.</title>
        <authorList>
            <person name="Spring S."/>
            <person name="Bunk B."/>
            <person name="Sproer C."/>
        </authorList>
    </citation>
    <scope>NUCLEOTIDE SEQUENCE [LARGE SCALE GENOMIC DNA]</scope>
    <source>
        <strain evidence="3 4">DSM 11263</strain>
    </source>
</reference>
<organism evidence="3 4">
    <name type="scientific">Geovibrio thiophilus</name>
    <dbReference type="NCBI Taxonomy" id="139438"/>
    <lineage>
        <taxon>Bacteria</taxon>
        <taxon>Pseudomonadati</taxon>
        <taxon>Deferribacterota</taxon>
        <taxon>Deferribacteres</taxon>
        <taxon>Deferribacterales</taxon>
        <taxon>Geovibrionaceae</taxon>
        <taxon>Geovibrio</taxon>
    </lineage>
</organism>
<evidence type="ECO:0000313" key="4">
    <source>
        <dbReference type="Proteomes" id="UP000287502"/>
    </source>
</evidence>
<keyword evidence="1" id="KW-1133">Transmembrane helix</keyword>
<dbReference type="AlphaFoldDB" id="A0A410JVL1"/>
<dbReference type="OrthoDB" id="9776313at2"/>
<dbReference type="RefSeq" id="WP_128465348.1">
    <property type="nucleotide sequence ID" value="NZ_CP035108.1"/>
</dbReference>
<evidence type="ECO:0000313" key="3">
    <source>
        <dbReference type="EMBL" id="QAR32061.1"/>
    </source>
</evidence>
<keyword evidence="1" id="KW-0472">Membrane</keyword>
<proteinExistence type="predicted"/>
<accession>A0A410JVL1</accession>
<protein>
    <submittedName>
        <fullName evidence="3">NAD-dependent epimerase/dehydratase family protein</fullName>
    </submittedName>
</protein>
<dbReference type="Gene3D" id="3.40.50.720">
    <property type="entry name" value="NAD(P)-binding Rossmann-like Domain"/>
    <property type="match status" value="1"/>
</dbReference>
<dbReference type="PANTHER" id="PTHR12126:SF11">
    <property type="entry name" value="NADH DEHYDROGENASE [UBIQUINONE] 1 ALPHA SUBCOMPLEX SUBUNIT 9, MITOCHONDRIAL"/>
    <property type="match status" value="1"/>
</dbReference>
<dbReference type="Proteomes" id="UP000287502">
    <property type="component" value="Chromosome"/>
</dbReference>
<evidence type="ECO:0000259" key="2">
    <source>
        <dbReference type="Pfam" id="PF13460"/>
    </source>
</evidence>
<feature type="transmembrane region" description="Helical" evidence="1">
    <location>
        <begin position="228"/>
        <end position="251"/>
    </location>
</feature>
<name>A0A410JVL1_9BACT</name>